<keyword evidence="2" id="KW-0378">Hydrolase</keyword>
<proteinExistence type="predicted"/>
<dbReference type="PANTHER" id="PTHR30399:SF1">
    <property type="entry name" value="UTP PYROPHOSPHATASE"/>
    <property type="match status" value="1"/>
</dbReference>
<dbReference type="CDD" id="cd07344">
    <property type="entry name" value="M48_yhfN_like"/>
    <property type="match status" value="1"/>
</dbReference>
<dbReference type="Gene3D" id="3.30.2010.10">
    <property type="entry name" value="Metalloproteases ('zincins'), catalytic domain"/>
    <property type="match status" value="1"/>
</dbReference>
<evidence type="ECO:0000313" key="3">
    <source>
        <dbReference type="Proteomes" id="UP000033882"/>
    </source>
</evidence>
<evidence type="ECO:0000313" key="2">
    <source>
        <dbReference type="EMBL" id="KKU89446.1"/>
    </source>
</evidence>
<feature type="domain" description="YgjP-like metallopeptidase" evidence="1">
    <location>
        <begin position="1"/>
        <end position="45"/>
    </location>
</feature>
<dbReference type="InterPro" id="IPR053136">
    <property type="entry name" value="UTP_pyrophosphatase-like"/>
</dbReference>
<feature type="domain" description="YgjP-like metallopeptidase" evidence="1">
    <location>
        <begin position="61"/>
        <end position="158"/>
    </location>
</feature>
<protein>
    <submittedName>
        <fullName evidence="2">Metal-dependent hydrolase</fullName>
    </submittedName>
</protein>
<dbReference type="PANTHER" id="PTHR30399">
    <property type="entry name" value="UNCHARACTERIZED PROTEIN YGJP"/>
    <property type="match status" value="1"/>
</dbReference>
<dbReference type="AlphaFoldDB" id="A0A0G1U5S7"/>
<accession>A0A0G1U5S7</accession>
<name>A0A0G1U5S7_9BACT</name>
<dbReference type="Pfam" id="PF01863">
    <property type="entry name" value="YgjP-like"/>
    <property type="match status" value="2"/>
</dbReference>
<gene>
    <name evidence="2" type="ORF">UY19_C0014G0046</name>
</gene>
<dbReference type="EMBL" id="LCPB01000014">
    <property type="protein sequence ID" value="KKU89446.1"/>
    <property type="molecule type" value="Genomic_DNA"/>
</dbReference>
<sequence>MRFSVGPGGSLVVTIPYRFPEQLVERFMHEHAQWIITQIERFRQQGGRLSRYGRDHYLEHKEAARQLAHERLAHFNQFYDFDYGDISIRDQKTRWGSCSRAGNLNFNYKLAVVPEHIADYVIVHELCHCKEFNHSPRFWKLVEQTIPNHKEIRKQLRSF</sequence>
<dbReference type="GO" id="GO:0016787">
    <property type="term" value="F:hydrolase activity"/>
    <property type="evidence" value="ECO:0007669"/>
    <property type="project" value="UniProtKB-KW"/>
</dbReference>
<dbReference type="Proteomes" id="UP000033882">
    <property type="component" value="Unassembled WGS sequence"/>
</dbReference>
<comment type="caution">
    <text evidence="2">The sequence shown here is derived from an EMBL/GenBank/DDBJ whole genome shotgun (WGS) entry which is preliminary data.</text>
</comment>
<organism evidence="2 3">
    <name type="scientific">Candidatus Wolfebacteria bacterium GW2011_GWA2_47_9b</name>
    <dbReference type="NCBI Taxonomy" id="1619005"/>
    <lineage>
        <taxon>Bacteria</taxon>
        <taxon>Candidatus Wolfeibacteriota</taxon>
    </lineage>
</organism>
<reference evidence="2 3" key="1">
    <citation type="journal article" date="2015" name="Nature">
        <title>rRNA introns, odd ribosomes, and small enigmatic genomes across a large radiation of phyla.</title>
        <authorList>
            <person name="Brown C.T."/>
            <person name="Hug L.A."/>
            <person name="Thomas B.C."/>
            <person name="Sharon I."/>
            <person name="Castelle C.J."/>
            <person name="Singh A."/>
            <person name="Wilkins M.J."/>
            <person name="Williams K.H."/>
            <person name="Banfield J.F."/>
        </authorList>
    </citation>
    <scope>NUCLEOTIDE SEQUENCE [LARGE SCALE GENOMIC DNA]</scope>
</reference>
<dbReference type="InterPro" id="IPR002725">
    <property type="entry name" value="YgjP-like_metallopeptidase"/>
</dbReference>
<evidence type="ECO:0000259" key="1">
    <source>
        <dbReference type="Pfam" id="PF01863"/>
    </source>
</evidence>